<accession>A0ABD0Q9K5</accession>
<feature type="region of interest" description="Disordered" evidence="1">
    <location>
        <begin position="32"/>
        <end position="53"/>
    </location>
</feature>
<evidence type="ECO:0000256" key="1">
    <source>
        <dbReference type="SAM" id="MobiDB-lite"/>
    </source>
</evidence>
<feature type="non-terminal residue" evidence="2">
    <location>
        <position position="68"/>
    </location>
</feature>
<reference evidence="2 3" key="1">
    <citation type="submission" date="2024-05" db="EMBL/GenBank/DDBJ databases">
        <title>Genome sequencing and assembly of Indian major carp, Cirrhinus mrigala (Hamilton, 1822).</title>
        <authorList>
            <person name="Mohindra V."/>
            <person name="Chowdhury L.M."/>
            <person name="Lal K."/>
            <person name="Jena J.K."/>
        </authorList>
    </citation>
    <scope>NUCLEOTIDE SEQUENCE [LARGE SCALE GENOMIC DNA]</scope>
    <source>
        <strain evidence="2">CM1030</strain>
        <tissue evidence="2">Blood</tissue>
    </source>
</reference>
<gene>
    <name evidence="2" type="ORF">M9458_022219</name>
</gene>
<organism evidence="2 3">
    <name type="scientific">Cirrhinus mrigala</name>
    <name type="common">Mrigala</name>
    <dbReference type="NCBI Taxonomy" id="683832"/>
    <lineage>
        <taxon>Eukaryota</taxon>
        <taxon>Metazoa</taxon>
        <taxon>Chordata</taxon>
        <taxon>Craniata</taxon>
        <taxon>Vertebrata</taxon>
        <taxon>Euteleostomi</taxon>
        <taxon>Actinopterygii</taxon>
        <taxon>Neopterygii</taxon>
        <taxon>Teleostei</taxon>
        <taxon>Ostariophysi</taxon>
        <taxon>Cypriniformes</taxon>
        <taxon>Cyprinidae</taxon>
        <taxon>Labeoninae</taxon>
        <taxon>Labeonini</taxon>
        <taxon>Cirrhinus</taxon>
    </lineage>
</organism>
<dbReference type="EMBL" id="JAMKFB020000010">
    <property type="protein sequence ID" value="KAL0182844.1"/>
    <property type="molecule type" value="Genomic_DNA"/>
</dbReference>
<evidence type="ECO:0000313" key="3">
    <source>
        <dbReference type="Proteomes" id="UP001529510"/>
    </source>
</evidence>
<evidence type="ECO:0000313" key="2">
    <source>
        <dbReference type="EMBL" id="KAL0182844.1"/>
    </source>
</evidence>
<comment type="caution">
    <text evidence="2">The sequence shown here is derived from an EMBL/GenBank/DDBJ whole genome shotgun (WGS) entry which is preliminary data.</text>
</comment>
<dbReference type="AlphaFoldDB" id="A0ABD0Q9K5"/>
<sequence>MSLLLTSPTWIKPMSTANFILIFRIGTEGFITPAGRTTAPDPDTIMSPVTEPVTTCCPKPGGAAAAGG</sequence>
<keyword evidence="3" id="KW-1185">Reference proteome</keyword>
<proteinExistence type="predicted"/>
<protein>
    <submittedName>
        <fullName evidence="2">Uncharacterized protein</fullName>
    </submittedName>
</protein>
<dbReference type="Proteomes" id="UP001529510">
    <property type="component" value="Unassembled WGS sequence"/>
</dbReference>
<name>A0ABD0Q9K5_CIRMR</name>